<keyword evidence="5" id="KW-1185">Reference proteome</keyword>
<feature type="domain" description="HAT C-terminal dimerisation" evidence="2">
    <location>
        <begin position="262"/>
        <end position="339"/>
    </location>
</feature>
<evidence type="ECO:0000259" key="3">
    <source>
        <dbReference type="Pfam" id="PF14372"/>
    </source>
</evidence>
<dbReference type="PANTHER" id="PTHR23272:SF193">
    <property type="entry name" value="OS07G0624100 PROTEIN"/>
    <property type="match status" value="1"/>
</dbReference>
<feature type="region of interest" description="Disordered" evidence="1">
    <location>
        <begin position="1"/>
        <end position="36"/>
    </location>
</feature>
<dbReference type="Gramene" id="AUR62006465-RA">
    <property type="protein sequence ID" value="AUR62006465-RA:cds"/>
    <property type="gene ID" value="AUR62006465"/>
</dbReference>
<dbReference type="GO" id="GO:0046983">
    <property type="term" value="F:protein dimerization activity"/>
    <property type="evidence" value="ECO:0007669"/>
    <property type="project" value="InterPro"/>
</dbReference>
<dbReference type="InterPro" id="IPR012337">
    <property type="entry name" value="RNaseH-like_sf"/>
</dbReference>
<dbReference type="InterPro" id="IPR008906">
    <property type="entry name" value="HATC_C_dom"/>
</dbReference>
<dbReference type="InterPro" id="IPR025525">
    <property type="entry name" value="hAT-like_transposase_RNase-H"/>
</dbReference>
<evidence type="ECO:0000256" key="1">
    <source>
        <dbReference type="SAM" id="MobiDB-lite"/>
    </source>
</evidence>
<sequence>MSTTEDSIGASPVEDENEKDDKGFVEEEDMPKQKRKATKSWSGIWDHFSKYTDKGVGRYAHYSDDLWDEDGYGKGLGKPISDDWNHVRNLLKLLEAFYNLTMRVSGSLYVTSNTYFHEITDVDCLLEDWCESSNEDFKNMALKMKEKCDKYWGDPKKLNVMMFVSTILDPRYKWECVEYGISQMYESDVALVVCTRVKKAIKDMLDEYKGSDVATNSASSQGGGSTCAGTTSAETSLQNKGIIRARYKKHKTTKDDGESKSELKKYLDEEPEQDMDDFDILKWWKSNSGRYPTLSLIARDVLAILVSTVASNGGRVLDVFRSSLSPKVVEGLICSQDWLQASPNIVEESIEDIENLEKDITKMSLAPSVIDIA</sequence>
<proteinExistence type="predicted"/>
<dbReference type="Pfam" id="PF14372">
    <property type="entry name" value="hAT-like_RNase-H"/>
    <property type="match status" value="1"/>
</dbReference>
<evidence type="ECO:0000259" key="2">
    <source>
        <dbReference type="Pfam" id="PF05699"/>
    </source>
</evidence>
<feature type="domain" description="hAT-like transposase RNase-H fold" evidence="3">
    <location>
        <begin position="105"/>
        <end position="208"/>
    </location>
</feature>
<dbReference type="PANTHER" id="PTHR23272">
    <property type="entry name" value="BED FINGER-RELATED"/>
    <property type="match status" value="1"/>
</dbReference>
<feature type="region of interest" description="Disordered" evidence="1">
    <location>
        <begin position="213"/>
        <end position="232"/>
    </location>
</feature>
<dbReference type="Pfam" id="PF05699">
    <property type="entry name" value="Dimer_Tnp_hAT"/>
    <property type="match status" value="1"/>
</dbReference>
<dbReference type="GO" id="GO:0003677">
    <property type="term" value="F:DNA binding"/>
    <property type="evidence" value="ECO:0007669"/>
    <property type="project" value="InterPro"/>
</dbReference>
<evidence type="ECO:0000313" key="4">
    <source>
        <dbReference type="EnsemblPlants" id="AUR62006465-RA:cds"/>
    </source>
</evidence>
<dbReference type="SUPFAM" id="SSF53098">
    <property type="entry name" value="Ribonuclease H-like"/>
    <property type="match status" value="1"/>
</dbReference>
<evidence type="ECO:0000313" key="5">
    <source>
        <dbReference type="Proteomes" id="UP000596660"/>
    </source>
</evidence>
<organism evidence="4 5">
    <name type="scientific">Chenopodium quinoa</name>
    <name type="common">Quinoa</name>
    <dbReference type="NCBI Taxonomy" id="63459"/>
    <lineage>
        <taxon>Eukaryota</taxon>
        <taxon>Viridiplantae</taxon>
        <taxon>Streptophyta</taxon>
        <taxon>Embryophyta</taxon>
        <taxon>Tracheophyta</taxon>
        <taxon>Spermatophyta</taxon>
        <taxon>Magnoliopsida</taxon>
        <taxon>eudicotyledons</taxon>
        <taxon>Gunneridae</taxon>
        <taxon>Pentapetalae</taxon>
        <taxon>Caryophyllales</taxon>
        <taxon>Chenopodiaceae</taxon>
        <taxon>Chenopodioideae</taxon>
        <taxon>Atripliceae</taxon>
        <taxon>Chenopodium</taxon>
    </lineage>
</organism>
<accession>A0A803L3M6</accession>
<protein>
    <submittedName>
        <fullName evidence="4">Uncharacterized protein</fullName>
    </submittedName>
</protein>
<dbReference type="EnsemblPlants" id="AUR62006465-RA">
    <property type="protein sequence ID" value="AUR62006465-RA:cds"/>
    <property type="gene ID" value="AUR62006465"/>
</dbReference>
<reference evidence="4" key="1">
    <citation type="journal article" date="2017" name="Nature">
        <title>The genome of Chenopodium quinoa.</title>
        <authorList>
            <person name="Jarvis D.E."/>
            <person name="Ho Y.S."/>
            <person name="Lightfoot D.J."/>
            <person name="Schmoeckel S.M."/>
            <person name="Li B."/>
            <person name="Borm T.J.A."/>
            <person name="Ohyanagi H."/>
            <person name="Mineta K."/>
            <person name="Michell C.T."/>
            <person name="Saber N."/>
            <person name="Kharbatia N.M."/>
            <person name="Rupper R.R."/>
            <person name="Sharp A.R."/>
            <person name="Dally N."/>
            <person name="Boughton B.A."/>
            <person name="Woo Y.H."/>
            <person name="Gao G."/>
            <person name="Schijlen E.G.W.M."/>
            <person name="Guo X."/>
            <person name="Momin A.A."/>
            <person name="Negrao S."/>
            <person name="Al-Babili S."/>
            <person name="Gehring C."/>
            <person name="Roessner U."/>
            <person name="Jung C."/>
            <person name="Murphy K."/>
            <person name="Arold S.T."/>
            <person name="Gojobori T."/>
            <person name="van der Linden C.G."/>
            <person name="van Loo E.N."/>
            <person name="Jellen E.N."/>
            <person name="Maughan P.J."/>
            <person name="Tester M."/>
        </authorList>
    </citation>
    <scope>NUCLEOTIDE SEQUENCE [LARGE SCALE GENOMIC DNA]</scope>
    <source>
        <strain evidence="4">cv. PI 614886</strain>
    </source>
</reference>
<name>A0A803L3M6_CHEQI</name>
<dbReference type="Proteomes" id="UP000596660">
    <property type="component" value="Unplaced"/>
</dbReference>
<reference evidence="4" key="2">
    <citation type="submission" date="2021-03" db="UniProtKB">
        <authorList>
            <consortium name="EnsemblPlants"/>
        </authorList>
    </citation>
    <scope>IDENTIFICATION</scope>
</reference>
<dbReference type="AlphaFoldDB" id="A0A803L3M6"/>